<sequence>GDTVAWAVTQYRSGRIRHGYIEQIPEKGGVIIRYNTDCTTGRTTARYGRELIKVLDPLNGQVTITKSRLNSLEEDADLLSALQAHGVDNWNGYSEALEEVGLG</sequence>
<gene>
    <name evidence="1" type="ORF">LCGC14_2843490</name>
</gene>
<protein>
    <submittedName>
        <fullName evidence="1">Uncharacterized protein</fullName>
    </submittedName>
</protein>
<feature type="non-terminal residue" evidence="1">
    <location>
        <position position="1"/>
    </location>
</feature>
<organism evidence="1">
    <name type="scientific">marine sediment metagenome</name>
    <dbReference type="NCBI Taxonomy" id="412755"/>
    <lineage>
        <taxon>unclassified sequences</taxon>
        <taxon>metagenomes</taxon>
        <taxon>ecological metagenomes</taxon>
    </lineage>
</organism>
<evidence type="ECO:0000313" key="1">
    <source>
        <dbReference type="EMBL" id="KKK78449.1"/>
    </source>
</evidence>
<accession>A0A0F9AJ19</accession>
<dbReference type="EMBL" id="LAZR01054488">
    <property type="protein sequence ID" value="KKK78449.1"/>
    <property type="molecule type" value="Genomic_DNA"/>
</dbReference>
<reference evidence="1" key="1">
    <citation type="journal article" date="2015" name="Nature">
        <title>Complex archaea that bridge the gap between prokaryotes and eukaryotes.</title>
        <authorList>
            <person name="Spang A."/>
            <person name="Saw J.H."/>
            <person name="Jorgensen S.L."/>
            <person name="Zaremba-Niedzwiedzka K."/>
            <person name="Martijn J."/>
            <person name="Lind A.E."/>
            <person name="van Eijk R."/>
            <person name="Schleper C."/>
            <person name="Guy L."/>
            <person name="Ettema T.J."/>
        </authorList>
    </citation>
    <scope>NUCLEOTIDE SEQUENCE</scope>
</reference>
<comment type="caution">
    <text evidence="1">The sequence shown here is derived from an EMBL/GenBank/DDBJ whole genome shotgun (WGS) entry which is preliminary data.</text>
</comment>
<dbReference type="InterPro" id="IPR058007">
    <property type="entry name" value="Gp5.9"/>
</dbReference>
<dbReference type="AlphaFoldDB" id="A0A0F9AJ19"/>
<dbReference type="Pfam" id="PF25708">
    <property type="entry name" value="Phage_T7_Gp5_9"/>
    <property type="match status" value="1"/>
</dbReference>
<name>A0A0F9AJ19_9ZZZZ</name>
<proteinExistence type="predicted"/>